<feature type="region of interest" description="Disordered" evidence="1">
    <location>
        <begin position="329"/>
        <end position="349"/>
    </location>
</feature>
<keyword evidence="2" id="KW-0812">Transmembrane</keyword>
<feature type="domain" description="Protein kinase" evidence="3">
    <location>
        <begin position="371"/>
        <end position="635"/>
    </location>
</feature>
<keyword evidence="2" id="KW-1133">Transmembrane helix</keyword>
<keyword evidence="2" id="KW-0472">Membrane</keyword>
<name>A0A8T1CNP0_9STRA</name>
<evidence type="ECO:0000256" key="2">
    <source>
        <dbReference type="SAM" id="Phobius"/>
    </source>
</evidence>
<reference evidence="4" key="1">
    <citation type="submission" date="2018-10" db="EMBL/GenBank/DDBJ databases">
        <title>Effector identification in a new, highly contiguous assembly of the strawberry crown rot pathogen Phytophthora cactorum.</title>
        <authorList>
            <person name="Armitage A.D."/>
            <person name="Nellist C.F."/>
            <person name="Bates H."/>
            <person name="Vickerstaff R.J."/>
            <person name="Harrison R.J."/>
        </authorList>
    </citation>
    <scope>NUCLEOTIDE SEQUENCE</scope>
    <source>
        <strain evidence="4">4040</strain>
    </source>
</reference>
<dbReference type="Gene3D" id="3.30.200.20">
    <property type="entry name" value="Phosphorylase Kinase, domain 1"/>
    <property type="match status" value="1"/>
</dbReference>
<dbReference type="InterPro" id="IPR051681">
    <property type="entry name" value="Ser/Thr_Kinases-Pseudokinases"/>
</dbReference>
<feature type="compositionally biased region" description="Low complexity" evidence="1">
    <location>
        <begin position="203"/>
        <end position="268"/>
    </location>
</feature>
<dbReference type="InterPro" id="IPR008271">
    <property type="entry name" value="Ser/Thr_kinase_AS"/>
</dbReference>
<dbReference type="Gene3D" id="1.10.510.10">
    <property type="entry name" value="Transferase(Phosphotransferase) domain 1"/>
    <property type="match status" value="1"/>
</dbReference>
<organism evidence="4 5">
    <name type="scientific">Phytophthora cactorum</name>
    <dbReference type="NCBI Taxonomy" id="29920"/>
    <lineage>
        <taxon>Eukaryota</taxon>
        <taxon>Sar</taxon>
        <taxon>Stramenopiles</taxon>
        <taxon>Oomycota</taxon>
        <taxon>Peronosporomycetes</taxon>
        <taxon>Peronosporales</taxon>
        <taxon>Peronosporaceae</taxon>
        <taxon>Phytophthora</taxon>
    </lineage>
</organism>
<dbReference type="Pfam" id="PF00069">
    <property type="entry name" value="Pkinase"/>
    <property type="match status" value="1"/>
</dbReference>
<evidence type="ECO:0000259" key="3">
    <source>
        <dbReference type="PROSITE" id="PS50011"/>
    </source>
</evidence>
<gene>
    <name evidence="4" type="ORF">PC117_g15255</name>
</gene>
<dbReference type="VEuPathDB" id="FungiDB:PC110_g8210"/>
<dbReference type="EMBL" id="RCMK01000501">
    <property type="protein sequence ID" value="KAG2925035.1"/>
    <property type="molecule type" value="Genomic_DNA"/>
</dbReference>
<dbReference type="GO" id="GO:0005524">
    <property type="term" value="F:ATP binding"/>
    <property type="evidence" value="ECO:0007669"/>
    <property type="project" value="InterPro"/>
</dbReference>
<protein>
    <recommendedName>
        <fullName evidence="3">Protein kinase domain-containing protein</fullName>
    </recommendedName>
</protein>
<dbReference type="InterPro" id="IPR011009">
    <property type="entry name" value="Kinase-like_dom_sf"/>
</dbReference>
<feature type="compositionally biased region" description="Polar residues" evidence="1">
    <location>
        <begin position="330"/>
        <end position="346"/>
    </location>
</feature>
<accession>A0A8T1CNP0</accession>
<proteinExistence type="predicted"/>
<feature type="compositionally biased region" description="Low complexity" evidence="1">
    <location>
        <begin position="276"/>
        <end position="286"/>
    </location>
</feature>
<evidence type="ECO:0000313" key="5">
    <source>
        <dbReference type="Proteomes" id="UP000736787"/>
    </source>
</evidence>
<feature type="region of interest" description="Disordered" evidence="1">
    <location>
        <begin position="200"/>
        <end position="286"/>
    </location>
</feature>
<sequence length="652" mass="70220">MGNFHQPLPVQQRVDKPDRLDRAVSMTRLLLLLLLDFVSSASATTYSITSYYAGAARNATPYFVLVQESPECAIEMRAVGEDTEKTLVECSTDYVASVGKQFGSSPFILQVQFDSSECTKFSSGVGVPVSDKCEGSSDLSFTNSSIGSLTVNGSASIQWFSQPLCKEDSWLRTDIANAKTLKTHSCDVNWRKWYSSSEARRLTTTGDSSSDGTVTPDVGSTSTSAASSGNTETNGGSSSSDTTTTTTSDGGSSTTTGSGSKPSSSSKSGNGGSINGEGSSSGSIPISDPSGSGISIGVIIAIAGGCIAVILAICAILLCRRRLRGKEEPTLQQTETMQNTDMTSTKGKLRGQTGLWDDDVITAKRIARDEVQVRDLISRGGNGEVYAGVFHGRAVAVKMLLPATRAEIKYVNEFLAEAKMAATMDHPRIASLVGVAWNALSDLCVVFEFMDGGDLRTLLDKYERSGRPVGIDYQKATIAIHVCHALTYLHSLMPSVIHRDLKSRNVLLSRKLDAKLTDFGISRERLDATMTAGVGTSLWMAPEVMMGERYDDKADIFSLGVLLSELDVHSIPYAHVKTTMSEAVLLHQIVVGKVRVAFSQFSPREFWDLGHACTSMDPRDRPTAAEALYRLQMILSNLENSQVMDSRASYVF</sequence>
<feature type="transmembrane region" description="Helical" evidence="2">
    <location>
        <begin position="294"/>
        <end position="318"/>
    </location>
</feature>
<dbReference type="Proteomes" id="UP000736787">
    <property type="component" value="Unassembled WGS sequence"/>
</dbReference>
<dbReference type="SUPFAM" id="SSF56112">
    <property type="entry name" value="Protein kinase-like (PK-like)"/>
    <property type="match status" value="1"/>
</dbReference>
<dbReference type="GO" id="GO:0004674">
    <property type="term" value="F:protein serine/threonine kinase activity"/>
    <property type="evidence" value="ECO:0007669"/>
    <property type="project" value="TreeGrafter"/>
</dbReference>
<dbReference type="SMART" id="SM00220">
    <property type="entry name" value="S_TKc"/>
    <property type="match status" value="1"/>
</dbReference>
<dbReference type="PANTHER" id="PTHR44329:SF214">
    <property type="entry name" value="PROTEIN KINASE DOMAIN-CONTAINING PROTEIN"/>
    <property type="match status" value="1"/>
</dbReference>
<dbReference type="PROSITE" id="PS50011">
    <property type="entry name" value="PROTEIN_KINASE_DOM"/>
    <property type="match status" value="1"/>
</dbReference>
<evidence type="ECO:0000256" key="1">
    <source>
        <dbReference type="SAM" id="MobiDB-lite"/>
    </source>
</evidence>
<dbReference type="AlphaFoldDB" id="A0A8T1CNP0"/>
<evidence type="ECO:0000313" key="4">
    <source>
        <dbReference type="EMBL" id="KAG2925035.1"/>
    </source>
</evidence>
<dbReference type="PANTHER" id="PTHR44329">
    <property type="entry name" value="SERINE/THREONINE-PROTEIN KINASE TNNI3K-RELATED"/>
    <property type="match status" value="1"/>
</dbReference>
<comment type="caution">
    <text evidence="4">The sequence shown here is derived from an EMBL/GenBank/DDBJ whole genome shotgun (WGS) entry which is preliminary data.</text>
</comment>
<dbReference type="PROSITE" id="PS00108">
    <property type="entry name" value="PROTEIN_KINASE_ST"/>
    <property type="match status" value="1"/>
</dbReference>
<dbReference type="InterPro" id="IPR000719">
    <property type="entry name" value="Prot_kinase_dom"/>
</dbReference>